<accession>A0ABR1NB44</accession>
<gene>
    <name evidence="2" type="ORF">JOL62DRAFT_555374</name>
</gene>
<evidence type="ECO:0008006" key="4">
    <source>
        <dbReference type="Google" id="ProtNLM"/>
    </source>
</evidence>
<dbReference type="EMBL" id="JBBPBF010000010">
    <property type="protein sequence ID" value="KAK7612413.1"/>
    <property type="molecule type" value="Genomic_DNA"/>
</dbReference>
<feature type="signal peptide" evidence="1">
    <location>
        <begin position="1"/>
        <end position="25"/>
    </location>
</feature>
<evidence type="ECO:0000256" key="1">
    <source>
        <dbReference type="SAM" id="SignalP"/>
    </source>
</evidence>
<evidence type="ECO:0000313" key="2">
    <source>
        <dbReference type="EMBL" id="KAK7612413.1"/>
    </source>
</evidence>
<organism evidence="2 3">
    <name type="scientific">Phyllosticta paracitricarpa</name>
    <dbReference type="NCBI Taxonomy" id="2016321"/>
    <lineage>
        <taxon>Eukaryota</taxon>
        <taxon>Fungi</taxon>
        <taxon>Dikarya</taxon>
        <taxon>Ascomycota</taxon>
        <taxon>Pezizomycotina</taxon>
        <taxon>Dothideomycetes</taxon>
        <taxon>Dothideomycetes incertae sedis</taxon>
        <taxon>Botryosphaeriales</taxon>
        <taxon>Phyllostictaceae</taxon>
        <taxon>Phyllosticta</taxon>
    </lineage>
</organism>
<feature type="chain" id="PRO_5045404709" description="Secreted protein" evidence="1">
    <location>
        <begin position="26"/>
        <end position="126"/>
    </location>
</feature>
<keyword evidence="1" id="KW-0732">Signal</keyword>
<name>A0ABR1NB44_9PEZI</name>
<proteinExistence type="predicted"/>
<protein>
    <recommendedName>
        <fullName evidence="4">Secreted protein</fullName>
    </recommendedName>
</protein>
<evidence type="ECO:0000313" key="3">
    <source>
        <dbReference type="Proteomes" id="UP001367316"/>
    </source>
</evidence>
<comment type="caution">
    <text evidence="2">The sequence shown here is derived from an EMBL/GenBank/DDBJ whole genome shotgun (WGS) entry which is preliminary data.</text>
</comment>
<keyword evidence="3" id="KW-1185">Reference proteome</keyword>
<dbReference type="Proteomes" id="UP001367316">
    <property type="component" value="Unassembled WGS sequence"/>
</dbReference>
<reference evidence="2 3" key="1">
    <citation type="submission" date="2024-04" db="EMBL/GenBank/DDBJ databases">
        <title>Phyllosticta paracitricarpa is synonymous to the EU quarantine fungus P. citricarpa based on phylogenomic analyses.</title>
        <authorList>
            <consortium name="Lawrence Berkeley National Laboratory"/>
            <person name="Van ingen-buijs V.A."/>
            <person name="Van westerhoven A.C."/>
            <person name="Haridas S."/>
            <person name="Skiadas P."/>
            <person name="Martin F."/>
            <person name="Groenewald J.Z."/>
            <person name="Crous P.W."/>
            <person name="Seidl M.F."/>
        </authorList>
    </citation>
    <scope>NUCLEOTIDE SEQUENCE [LARGE SCALE GENOMIC DNA]</scope>
    <source>
        <strain evidence="2 3">CBS 141358</strain>
    </source>
</reference>
<sequence length="126" mass="13795">MLGVWKRLLLLLLAASTYELPAATAAAEAAADRVRAVGCLEGSIRSDRVVVQEGIRRRDTDASPDLHGRRGGWADELRKAERASSMTTEARLPPRSGVWGQIPPLFVVFATRHLGAPRHKAREMIS</sequence>